<dbReference type="InterPro" id="IPR027417">
    <property type="entry name" value="P-loop_NTPase"/>
</dbReference>
<evidence type="ECO:0000313" key="13">
    <source>
        <dbReference type="Proteomes" id="UP001205601"/>
    </source>
</evidence>
<dbReference type="InterPro" id="IPR011868">
    <property type="entry name" value="ModC_ABC_ATP-bd"/>
</dbReference>
<dbReference type="EMBL" id="JAOCQF010000001">
    <property type="protein sequence ID" value="MCT8329288.1"/>
    <property type="molecule type" value="Genomic_DNA"/>
</dbReference>
<keyword evidence="2" id="KW-1003">Cell membrane</keyword>
<dbReference type="PROSITE" id="PS00211">
    <property type="entry name" value="ABC_TRANSPORTER_1"/>
    <property type="match status" value="1"/>
</dbReference>
<dbReference type="PANTHER" id="PTHR43514">
    <property type="entry name" value="ABC TRANSPORTER I FAMILY MEMBER 10"/>
    <property type="match status" value="1"/>
</dbReference>
<dbReference type="Gene3D" id="2.40.50.100">
    <property type="match status" value="1"/>
</dbReference>
<gene>
    <name evidence="12" type="primary">modC</name>
    <name evidence="12" type="ORF">N5I32_07165</name>
</gene>
<evidence type="ECO:0000256" key="1">
    <source>
        <dbReference type="ARBA" id="ARBA00022448"/>
    </source>
</evidence>
<dbReference type="Pfam" id="PF00005">
    <property type="entry name" value="ABC_tran"/>
    <property type="match status" value="1"/>
</dbReference>
<dbReference type="SUPFAM" id="SSF52540">
    <property type="entry name" value="P-loop containing nucleoside triphosphate hydrolases"/>
    <property type="match status" value="1"/>
</dbReference>
<evidence type="ECO:0000256" key="9">
    <source>
        <dbReference type="PROSITE-ProRule" id="PRU01213"/>
    </source>
</evidence>
<keyword evidence="1" id="KW-0813">Transport</keyword>
<proteinExistence type="predicted"/>
<keyword evidence="3 9" id="KW-0500">Molybdenum</keyword>
<name>A0ABT2NK38_9RHOB</name>
<dbReference type="PROSITE" id="PS50893">
    <property type="entry name" value="ABC_TRANSPORTER_2"/>
    <property type="match status" value="1"/>
</dbReference>
<evidence type="ECO:0000256" key="3">
    <source>
        <dbReference type="ARBA" id="ARBA00022505"/>
    </source>
</evidence>
<feature type="domain" description="ABC transporter" evidence="10">
    <location>
        <begin position="1"/>
        <end position="236"/>
    </location>
</feature>
<accession>A0ABT2NK38</accession>
<dbReference type="InterPro" id="IPR050334">
    <property type="entry name" value="Molybdenum_import_ModC"/>
</dbReference>
<evidence type="ECO:0000256" key="7">
    <source>
        <dbReference type="ARBA" id="ARBA00022967"/>
    </source>
</evidence>
<reference evidence="13" key="1">
    <citation type="submission" date="2023-07" db="EMBL/GenBank/DDBJ databases">
        <title>Defluviimonas sediminis sp. nov., isolated from mangrove sediment.</title>
        <authorList>
            <person name="Liu L."/>
            <person name="Li J."/>
            <person name="Huang Y."/>
            <person name="Pan J."/>
            <person name="Li M."/>
        </authorList>
    </citation>
    <scope>NUCLEOTIDE SEQUENCE [LARGE SCALE GENOMIC DNA]</scope>
    <source>
        <strain evidence="13">FT324</strain>
    </source>
</reference>
<dbReference type="Pfam" id="PF03459">
    <property type="entry name" value="TOBE"/>
    <property type="match status" value="1"/>
</dbReference>
<evidence type="ECO:0000259" key="10">
    <source>
        <dbReference type="PROSITE" id="PS50893"/>
    </source>
</evidence>
<sequence>MTLRIALKHRFEGFSLDLAFEAPAGVTALFGRSGSGKTTVINAVAGLFRPDEGRIAADGVVLLDTGAGRCLPPHRRRIGYVFQDARLFPHLTVRQNLLFGRWFAPAGPDVGPGVGLERIVALLGIAPLLDRRPATLSGGERQRVAIGRAILSNPRLLLMDEPLAALDEARKGEILPYLERLRDELGLPILYVSHSVAEVARLATTVVLMEAGRVTAIGPASTILSDPAIAPVMGLREAGAMISARVVAQEADGLTRLDTGAGPVWLPRIEAAEGATVRLRILAQDVMLATRRPEGISALNILSVTVRDIHLGEGPGALVRLSAGEATILARVTRRSVDALDLRAGRPVFAVLKAVSVARENVGRAGP</sequence>
<evidence type="ECO:0000256" key="4">
    <source>
        <dbReference type="ARBA" id="ARBA00022519"/>
    </source>
</evidence>
<dbReference type="InterPro" id="IPR003593">
    <property type="entry name" value="AAA+_ATPase"/>
</dbReference>
<dbReference type="Proteomes" id="UP001205601">
    <property type="component" value="Unassembled WGS sequence"/>
</dbReference>
<keyword evidence="6 12" id="KW-0067">ATP-binding</keyword>
<dbReference type="GO" id="GO:0005524">
    <property type="term" value="F:ATP binding"/>
    <property type="evidence" value="ECO:0007669"/>
    <property type="project" value="UniProtKB-KW"/>
</dbReference>
<keyword evidence="5" id="KW-0547">Nucleotide-binding</keyword>
<evidence type="ECO:0000313" key="12">
    <source>
        <dbReference type="EMBL" id="MCT8329288.1"/>
    </source>
</evidence>
<dbReference type="NCBIfam" id="TIGR02142">
    <property type="entry name" value="modC_ABC"/>
    <property type="match status" value="1"/>
</dbReference>
<dbReference type="InterPro" id="IPR008995">
    <property type="entry name" value="Mo/tungstate-bd_C_term_dom"/>
</dbReference>
<dbReference type="InterPro" id="IPR004606">
    <property type="entry name" value="Mop_domain"/>
</dbReference>
<feature type="domain" description="Mop" evidence="11">
    <location>
        <begin position="295"/>
        <end position="361"/>
    </location>
</feature>
<protein>
    <submittedName>
        <fullName evidence="12">Molybdenum ABC transporter ATP-binding protein</fullName>
    </submittedName>
</protein>
<dbReference type="RefSeq" id="WP_261494707.1">
    <property type="nucleotide sequence ID" value="NZ_JAOCQF010000001.1"/>
</dbReference>
<dbReference type="SUPFAM" id="SSF50331">
    <property type="entry name" value="MOP-like"/>
    <property type="match status" value="1"/>
</dbReference>
<keyword evidence="7" id="KW-1278">Translocase</keyword>
<comment type="caution">
    <text evidence="12">The sequence shown here is derived from an EMBL/GenBank/DDBJ whole genome shotgun (WGS) entry which is preliminary data.</text>
</comment>
<evidence type="ECO:0000256" key="5">
    <source>
        <dbReference type="ARBA" id="ARBA00022741"/>
    </source>
</evidence>
<dbReference type="SMART" id="SM00382">
    <property type="entry name" value="AAA"/>
    <property type="match status" value="1"/>
</dbReference>
<evidence type="ECO:0000256" key="6">
    <source>
        <dbReference type="ARBA" id="ARBA00022840"/>
    </source>
</evidence>
<keyword evidence="13" id="KW-1185">Reference proteome</keyword>
<dbReference type="InterPro" id="IPR003439">
    <property type="entry name" value="ABC_transporter-like_ATP-bd"/>
</dbReference>
<dbReference type="Gene3D" id="3.40.50.300">
    <property type="entry name" value="P-loop containing nucleotide triphosphate hydrolases"/>
    <property type="match status" value="1"/>
</dbReference>
<dbReference type="PANTHER" id="PTHR43514:SF4">
    <property type="entry name" value="ABC TRANSPORTER I FAMILY MEMBER 10"/>
    <property type="match status" value="1"/>
</dbReference>
<evidence type="ECO:0000256" key="2">
    <source>
        <dbReference type="ARBA" id="ARBA00022475"/>
    </source>
</evidence>
<organism evidence="12 13">
    <name type="scientific">Albidovulum sediminis</name>
    <dbReference type="NCBI Taxonomy" id="3066345"/>
    <lineage>
        <taxon>Bacteria</taxon>
        <taxon>Pseudomonadati</taxon>
        <taxon>Pseudomonadota</taxon>
        <taxon>Alphaproteobacteria</taxon>
        <taxon>Rhodobacterales</taxon>
        <taxon>Paracoccaceae</taxon>
        <taxon>Albidovulum</taxon>
    </lineage>
</organism>
<dbReference type="InterPro" id="IPR017871">
    <property type="entry name" value="ABC_transporter-like_CS"/>
</dbReference>
<keyword evidence="8" id="KW-0472">Membrane</keyword>
<dbReference type="PROSITE" id="PS51866">
    <property type="entry name" value="MOP"/>
    <property type="match status" value="1"/>
</dbReference>
<keyword evidence="4" id="KW-0997">Cell inner membrane</keyword>
<dbReference type="InterPro" id="IPR005116">
    <property type="entry name" value="Transp-assoc_OB_typ1"/>
</dbReference>
<evidence type="ECO:0000259" key="11">
    <source>
        <dbReference type="PROSITE" id="PS51866"/>
    </source>
</evidence>
<evidence type="ECO:0000256" key="8">
    <source>
        <dbReference type="ARBA" id="ARBA00023136"/>
    </source>
</evidence>